<evidence type="ECO:0000313" key="3">
    <source>
        <dbReference type="EMBL" id="KAE9049675.1"/>
    </source>
</evidence>
<dbReference type="InterPro" id="IPR025724">
    <property type="entry name" value="GAG-pre-integrase_dom"/>
</dbReference>
<evidence type="ECO:0000313" key="6">
    <source>
        <dbReference type="Proteomes" id="UP000434957"/>
    </source>
</evidence>
<dbReference type="EMBL" id="QXFT01000136">
    <property type="protein sequence ID" value="KAE9353582.1"/>
    <property type="molecule type" value="Genomic_DNA"/>
</dbReference>
<evidence type="ECO:0000259" key="2">
    <source>
        <dbReference type="Pfam" id="PF13976"/>
    </source>
</evidence>
<name>A0A6A3PAE1_9STRA</name>
<proteinExistence type="predicted"/>
<dbReference type="AlphaFoldDB" id="A0A6A3PAE1"/>
<gene>
    <name evidence="3" type="ORF">PR001_g3068</name>
    <name evidence="4" type="ORF">PR003_g3804</name>
</gene>
<evidence type="ECO:0000313" key="4">
    <source>
        <dbReference type="EMBL" id="KAE9353582.1"/>
    </source>
</evidence>
<dbReference type="Proteomes" id="UP000429607">
    <property type="component" value="Unassembled WGS sequence"/>
</dbReference>
<evidence type="ECO:0000313" key="5">
    <source>
        <dbReference type="Proteomes" id="UP000429607"/>
    </source>
</evidence>
<protein>
    <recommendedName>
        <fullName evidence="2">GAG-pre-integrase domain-containing protein</fullName>
    </recommendedName>
</protein>
<comment type="caution">
    <text evidence="3">The sequence shown here is derived from an EMBL/GenBank/DDBJ whole genome shotgun (WGS) entry which is preliminary data.</text>
</comment>
<dbReference type="Proteomes" id="UP000434957">
    <property type="component" value="Unassembled WGS sequence"/>
</dbReference>
<organism evidence="3 5">
    <name type="scientific">Phytophthora rubi</name>
    <dbReference type="NCBI Taxonomy" id="129364"/>
    <lineage>
        <taxon>Eukaryota</taxon>
        <taxon>Sar</taxon>
        <taxon>Stramenopiles</taxon>
        <taxon>Oomycota</taxon>
        <taxon>Peronosporomycetes</taxon>
        <taxon>Peronosporales</taxon>
        <taxon>Peronosporaceae</taxon>
        <taxon>Phytophthora</taxon>
    </lineage>
</organism>
<feature type="domain" description="GAG-pre-integrase" evidence="2">
    <location>
        <begin position="86"/>
        <end position="134"/>
    </location>
</feature>
<reference evidence="3 5" key="1">
    <citation type="submission" date="2018-09" db="EMBL/GenBank/DDBJ databases">
        <title>Genomic investigation of the strawberry pathogen Phytophthora fragariae indicates pathogenicity is determined by transcriptional variation in three key races.</title>
        <authorList>
            <person name="Adams T.M."/>
            <person name="Armitage A.D."/>
            <person name="Sobczyk M.K."/>
            <person name="Bates H.J."/>
            <person name="Dunwell J.M."/>
            <person name="Nellist C.F."/>
            <person name="Harrison R.J."/>
        </authorList>
    </citation>
    <scope>NUCLEOTIDE SEQUENCE [LARGE SCALE GENOMIC DNA]</scope>
    <source>
        <strain evidence="3 5">SCRP249</strain>
        <strain evidence="4 6">SCRP333</strain>
    </source>
</reference>
<accession>A0A6A3PAE1</accession>
<evidence type="ECO:0000256" key="1">
    <source>
        <dbReference type="SAM" id="MobiDB-lite"/>
    </source>
</evidence>
<dbReference type="Pfam" id="PF13976">
    <property type="entry name" value="gag_pre-integrs"/>
    <property type="match status" value="1"/>
</dbReference>
<dbReference type="EMBL" id="QXFV01000112">
    <property type="protein sequence ID" value="KAE9049675.1"/>
    <property type="molecule type" value="Genomic_DNA"/>
</dbReference>
<keyword evidence="6" id="KW-1185">Reference proteome</keyword>
<sequence>MYVDNVFYVPDAEFGRFSPGLAHEQGFGFDCDQATRSFLISWEGRRMVVATPQEATWGFQASHPSEGDVVRPGDMPLVNYTMAEGVGTLQLWHERMGHICPQCLKNMVDKGLVQGMMLTQRQQVTCDACHLVKQKKKKKHRKKQDGATKELNQVMYADLLFPGKGNGSRFEAPSDHGRILSIGHGSHAEEQVK</sequence>
<feature type="region of interest" description="Disordered" evidence="1">
    <location>
        <begin position="167"/>
        <end position="193"/>
    </location>
</feature>